<sequence>MHTIAISSELSLNDEAGRLKEELENFQAIKGAIQCLNFLAQHNLPHSTLFEPFVTFCIEVLKSPVLLPLAKEKNASYRSYRSANEFLETMASVKREEILQEINSSPCFSVLSDETSDLNNRKHMAVAVKYINKGAPKMAFVQDKQLPDGKAETIYRELIPIIDTCGSVEKLYSFTSDGAGAMIGVREGVASKLEEQNYNIASIIN</sequence>
<dbReference type="EMBL" id="JAFNEN010000559">
    <property type="protein sequence ID" value="KAG8180559.1"/>
    <property type="molecule type" value="Genomic_DNA"/>
</dbReference>
<dbReference type="PANTHER" id="PTHR46880">
    <property type="entry name" value="RAS-ASSOCIATING DOMAIN-CONTAINING PROTEIN"/>
    <property type="match status" value="1"/>
</dbReference>
<evidence type="ECO:0008006" key="3">
    <source>
        <dbReference type="Google" id="ProtNLM"/>
    </source>
</evidence>
<comment type="caution">
    <text evidence="1">The sequence shown here is derived from an EMBL/GenBank/DDBJ whole genome shotgun (WGS) entry which is preliminary data.</text>
</comment>
<dbReference type="AlphaFoldDB" id="A0AAV6U900"/>
<protein>
    <recommendedName>
        <fullName evidence="3">DUF4371 domain-containing protein</fullName>
    </recommendedName>
</protein>
<organism evidence="1 2">
    <name type="scientific">Oedothorax gibbosus</name>
    <dbReference type="NCBI Taxonomy" id="931172"/>
    <lineage>
        <taxon>Eukaryota</taxon>
        <taxon>Metazoa</taxon>
        <taxon>Ecdysozoa</taxon>
        <taxon>Arthropoda</taxon>
        <taxon>Chelicerata</taxon>
        <taxon>Arachnida</taxon>
        <taxon>Araneae</taxon>
        <taxon>Araneomorphae</taxon>
        <taxon>Entelegynae</taxon>
        <taxon>Araneoidea</taxon>
        <taxon>Linyphiidae</taxon>
        <taxon>Erigoninae</taxon>
        <taxon>Oedothorax</taxon>
    </lineage>
</organism>
<name>A0AAV6U900_9ARAC</name>
<dbReference type="Proteomes" id="UP000827092">
    <property type="component" value="Unassembled WGS sequence"/>
</dbReference>
<reference evidence="1 2" key="1">
    <citation type="journal article" date="2022" name="Nat. Ecol. Evol.">
        <title>A masculinizing supergene underlies an exaggerated male reproductive morph in a spider.</title>
        <authorList>
            <person name="Hendrickx F."/>
            <person name="De Corte Z."/>
            <person name="Sonet G."/>
            <person name="Van Belleghem S.M."/>
            <person name="Kostlbacher S."/>
            <person name="Vangestel C."/>
        </authorList>
    </citation>
    <scope>NUCLEOTIDE SEQUENCE [LARGE SCALE GENOMIC DNA]</scope>
    <source>
        <strain evidence="1">W744_W776</strain>
    </source>
</reference>
<evidence type="ECO:0000313" key="1">
    <source>
        <dbReference type="EMBL" id="KAG8180559.1"/>
    </source>
</evidence>
<accession>A0AAV6U900</accession>
<evidence type="ECO:0000313" key="2">
    <source>
        <dbReference type="Proteomes" id="UP000827092"/>
    </source>
</evidence>
<dbReference type="PANTHER" id="PTHR46880:SF5">
    <property type="entry name" value="DUF4371 DOMAIN-CONTAINING PROTEIN"/>
    <property type="match status" value="1"/>
</dbReference>
<gene>
    <name evidence="1" type="ORF">JTE90_018179</name>
</gene>
<keyword evidence="2" id="KW-1185">Reference proteome</keyword>
<proteinExistence type="predicted"/>